<dbReference type="Gene3D" id="3.30.70.1070">
    <property type="entry name" value="Sporulation related repeat"/>
    <property type="match status" value="1"/>
</dbReference>
<organism evidence="5">
    <name type="scientific">Granulicella tundricola (strain ATCC BAA-1859 / DSM 23138 / MP5ACTX9)</name>
    <dbReference type="NCBI Taxonomy" id="1198114"/>
    <lineage>
        <taxon>Bacteria</taxon>
        <taxon>Pseudomonadati</taxon>
        <taxon>Acidobacteriota</taxon>
        <taxon>Terriglobia</taxon>
        <taxon>Terriglobales</taxon>
        <taxon>Acidobacteriaceae</taxon>
        <taxon>Granulicella</taxon>
    </lineage>
</organism>
<dbReference type="Proteomes" id="UP000000343">
    <property type="component" value="Chromosome"/>
</dbReference>
<dbReference type="InterPro" id="IPR036680">
    <property type="entry name" value="SPOR-like_sf"/>
</dbReference>
<evidence type="ECO:0000256" key="1">
    <source>
        <dbReference type="SAM" id="MobiDB-lite"/>
    </source>
</evidence>
<gene>
    <name evidence="4" type="ordered locus">AciX9_2814</name>
</gene>
<keyword evidence="5" id="KW-1185">Reference proteome</keyword>
<evidence type="ECO:0000259" key="3">
    <source>
        <dbReference type="PROSITE" id="PS51724"/>
    </source>
</evidence>
<dbReference type="InterPro" id="IPR007730">
    <property type="entry name" value="SPOR-like_dom"/>
</dbReference>
<dbReference type="PANTHER" id="PTHR38687">
    <property type="entry name" value="CELL DIVISION PROTEIN DEDD-RELATED"/>
    <property type="match status" value="1"/>
</dbReference>
<dbReference type="GO" id="GO:0032506">
    <property type="term" value="P:cytokinetic process"/>
    <property type="evidence" value="ECO:0007669"/>
    <property type="project" value="TreeGrafter"/>
</dbReference>
<dbReference type="AlphaFoldDB" id="E8WYD1"/>
<dbReference type="EMBL" id="CP002480">
    <property type="protein sequence ID" value="ADW69837.1"/>
    <property type="molecule type" value="Genomic_DNA"/>
</dbReference>
<keyword evidence="2" id="KW-0472">Membrane</keyword>
<dbReference type="HOGENOM" id="CLU_1189441_0_0_0"/>
<dbReference type="GO" id="GO:0042834">
    <property type="term" value="F:peptidoglycan binding"/>
    <property type="evidence" value="ECO:0007669"/>
    <property type="project" value="InterPro"/>
</dbReference>
<dbReference type="SUPFAM" id="SSF110997">
    <property type="entry name" value="Sporulation related repeat"/>
    <property type="match status" value="1"/>
</dbReference>
<feature type="transmembrane region" description="Helical" evidence="2">
    <location>
        <begin position="34"/>
        <end position="60"/>
    </location>
</feature>
<feature type="region of interest" description="Disordered" evidence="1">
    <location>
        <begin position="90"/>
        <end position="137"/>
    </location>
</feature>
<name>E8WYD1_GRATM</name>
<evidence type="ECO:0000256" key="2">
    <source>
        <dbReference type="SAM" id="Phobius"/>
    </source>
</evidence>
<proteinExistence type="predicted"/>
<dbReference type="OrthoDB" id="119559at2"/>
<dbReference type="PaxDb" id="1198114-AciX9_2814"/>
<reference evidence="5" key="1">
    <citation type="submission" date="2011-01" db="EMBL/GenBank/DDBJ databases">
        <title>Complete sequence of chromosome of Acidobacterium sp. MP5ACTX9.</title>
        <authorList>
            <consortium name="US DOE Joint Genome Institute"/>
            <person name="Lucas S."/>
            <person name="Copeland A."/>
            <person name="Lapidus A."/>
            <person name="Cheng J.-F."/>
            <person name="Goodwin L."/>
            <person name="Pitluck S."/>
            <person name="Teshima H."/>
            <person name="Detter J.C."/>
            <person name="Han C."/>
            <person name="Tapia R."/>
            <person name="Land M."/>
            <person name="Hauser L."/>
            <person name="Kyrpides N."/>
            <person name="Ivanova N."/>
            <person name="Ovchinnikova G."/>
            <person name="Pagani I."/>
            <person name="Rawat S.R."/>
            <person name="Mannisto M."/>
            <person name="Haggblom M.M."/>
            <person name="Woyke T."/>
        </authorList>
    </citation>
    <scope>NUCLEOTIDE SEQUENCE [LARGE SCALE GENOMIC DNA]</scope>
    <source>
        <strain evidence="5">MP5ACTX9</strain>
    </source>
</reference>
<sequence length="248" mass="26433">MNTLLNDRDEDIDELQHRQSRPDRVQDRQRDREITLGTTMVLGIFFALAVLCAAFFGFGYSTGRHSALTAAGPAGAANANSNGILKPGAGSMFGPINNPPQNIQQQPIKTGPVPSYNTQPADQDAEASSAPPTRPAAVQRVVETTEAPAPAPVEQPKAARVLAVSTPVPVTASPAAVGQFMVQVAAVSHQEDADLLVTTLKRRSYGVAVHQEPQDKLLHVQVGPFTNKKDADAMRQRLLADGFNAIVK</sequence>
<dbReference type="GO" id="GO:0030428">
    <property type="term" value="C:cell septum"/>
    <property type="evidence" value="ECO:0007669"/>
    <property type="project" value="TreeGrafter"/>
</dbReference>
<evidence type="ECO:0000313" key="4">
    <source>
        <dbReference type="EMBL" id="ADW69837.1"/>
    </source>
</evidence>
<dbReference type="KEGG" id="acm:AciX9_2814"/>
<evidence type="ECO:0000313" key="5">
    <source>
        <dbReference type="Proteomes" id="UP000000343"/>
    </source>
</evidence>
<dbReference type="STRING" id="1198114.AciX9_2814"/>
<keyword evidence="2" id="KW-1133">Transmembrane helix</keyword>
<dbReference type="RefSeq" id="WP_013581152.1">
    <property type="nucleotide sequence ID" value="NC_015064.1"/>
</dbReference>
<feature type="domain" description="SPOR" evidence="3">
    <location>
        <begin position="174"/>
        <end position="248"/>
    </location>
</feature>
<dbReference type="GO" id="GO:0032153">
    <property type="term" value="C:cell division site"/>
    <property type="evidence" value="ECO:0007669"/>
    <property type="project" value="TreeGrafter"/>
</dbReference>
<protein>
    <submittedName>
        <fullName evidence="4">Sporulation domain-containing protein</fullName>
    </submittedName>
</protein>
<dbReference type="eggNOG" id="COG3087">
    <property type="taxonomic scope" value="Bacteria"/>
</dbReference>
<dbReference type="PANTHER" id="PTHR38687:SF1">
    <property type="entry name" value="CELL DIVISION PROTEIN DEDD"/>
    <property type="match status" value="1"/>
</dbReference>
<dbReference type="Pfam" id="PF05036">
    <property type="entry name" value="SPOR"/>
    <property type="match status" value="1"/>
</dbReference>
<accession>E8WYD1</accession>
<feature type="compositionally biased region" description="Low complexity" evidence="1">
    <location>
        <begin position="95"/>
        <end position="108"/>
    </location>
</feature>
<keyword evidence="2" id="KW-0812">Transmembrane</keyword>
<dbReference type="PROSITE" id="PS51724">
    <property type="entry name" value="SPOR"/>
    <property type="match status" value="1"/>
</dbReference>
<dbReference type="InterPro" id="IPR052521">
    <property type="entry name" value="Cell_div_SPOR-domain"/>
</dbReference>